<evidence type="ECO:0000313" key="3">
    <source>
        <dbReference type="Proteomes" id="UP000756132"/>
    </source>
</evidence>
<dbReference type="Proteomes" id="UP000756132">
    <property type="component" value="Chromosome 3"/>
</dbReference>
<feature type="region of interest" description="Disordered" evidence="1">
    <location>
        <begin position="62"/>
        <end position="94"/>
    </location>
</feature>
<gene>
    <name evidence="2" type="ORF">CLAFUR5_08239</name>
</gene>
<organism evidence="2 3">
    <name type="scientific">Passalora fulva</name>
    <name type="common">Tomato leaf mold</name>
    <name type="synonym">Cladosporium fulvum</name>
    <dbReference type="NCBI Taxonomy" id="5499"/>
    <lineage>
        <taxon>Eukaryota</taxon>
        <taxon>Fungi</taxon>
        <taxon>Dikarya</taxon>
        <taxon>Ascomycota</taxon>
        <taxon>Pezizomycotina</taxon>
        <taxon>Dothideomycetes</taxon>
        <taxon>Dothideomycetidae</taxon>
        <taxon>Mycosphaerellales</taxon>
        <taxon>Mycosphaerellaceae</taxon>
        <taxon>Fulvia</taxon>
    </lineage>
</organism>
<dbReference type="RefSeq" id="XP_047759436.1">
    <property type="nucleotide sequence ID" value="XM_047907387.1"/>
</dbReference>
<name>A0A9Q8LCX4_PASFU</name>
<sequence>MATMMWNRPGKGQVPVQVQVQVANGGAAGTKRRADHSNLSDSERFAKRFNLLNLDAGPNASSNYYIPVANQPSPTDASTSSTSPNNGAARTVMSNDEYMDVEDTRDRVYIRDLDEELADIESDEEKLIFLPDIEKRLSKLPRYLLTGRAEDQEGQELVLYGVPKSLTVQEGQDTVRKAIIESRQRARDKAIEEARLEDMKRQYDQSALTAPAETAHGYSGGYVVDEHTVDDDPDAMDMD</sequence>
<dbReference type="KEGG" id="ffu:CLAFUR5_08239"/>
<evidence type="ECO:0000313" key="2">
    <source>
        <dbReference type="EMBL" id="UJO15070.1"/>
    </source>
</evidence>
<feature type="region of interest" description="Disordered" evidence="1">
    <location>
        <begin position="202"/>
        <end position="239"/>
    </location>
</feature>
<reference evidence="2" key="1">
    <citation type="submission" date="2021-12" db="EMBL/GenBank/DDBJ databases">
        <authorList>
            <person name="Zaccaron A."/>
            <person name="Stergiopoulos I."/>
        </authorList>
    </citation>
    <scope>NUCLEOTIDE SEQUENCE</scope>
    <source>
        <strain evidence="2">Race5_Kim</strain>
    </source>
</reference>
<accession>A0A9Q8LCX4</accession>
<reference evidence="2" key="2">
    <citation type="journal article" date="2022" name="Microb. Genom.">
        <title>A chromosome-scale genome assembly of the tomato pathogen Cladosporium fulvum reveals a compartmentalized genome architecture and the presence of a dispensable chromosome.</title>
        <authorList>
            <person name="Zaccaron A.Z."/>
            <person name="Chen L.H."/>
            <person name="Samaras A."/>
            <person name="Stergiopoulos I."/>
        </authorList>
    </citation>
    <scope>NUCLEOTIDE SEQUENCE</scope>
    <source>
        <strain evidence="2">Race5_Kim</strain>
    </source>
</reference>
<feature type="compositionally biased region" description="Acidic residues" evidence="1">
    <location>
        <begin position="228"/>
        <end position="239"/>
    </location>
</feature>
<dbReference type="OrthoDB" id="5345504at2759"/>
<protein>
    <submittedName>
        <fullName evidence="2">Uncharacterized protein</fullName>
    </submittedName>
</protein>
<evidence type="ECO:0000256" key="1">
    <source>
        <dbReference type="SAM" id="MobiDB-lite"/>
    </source>
</evidence>
<dbReference type="Pfam" id="PF20354">
    <property type="entry name" value="DUF6649"/>
    <property type="match status" value="1"/>
</dbReference>
<dbReference type="GeneID" id="71988117"/>
<dbReference type="AlphaFoldDB" id="A0A9Q8LCX4"/>
<dbReference type="InterPro" id="IPR046591">
    <property type="entry name" value="DUF6649"/>
</dbReference>
<feature type="compositionally biased region" description="Low complexity" evidence="1">
    <location>
        <begin position="72"/>
        <end position="84"/>
    </location>
</feature>
<keyword evidence="3" id="KW-1185">Reference proteome</keyword>
<dbReference type="EMBL" id="CP090165">
    <property type="protein sequence ID" value="UJO15070.1"/>
    <property type="molecule type" value="Genomic_DNA"/>
</dbReference>
<feature type="compositionally biased region" description="Polar residues" evidence="1">
    <location>
        <begin position="85"/>
        <end position="94"/>
    </location>
</feature>
<proteinExistence type="predicted"/>